<keyword evidence="2 8" id="KW-0699">rRNA-binding</keyword>
<evidence type="ECO:0000256" key="1">
    <source>
        <dbReference type="ARBA" id="ARBA00006471"/>
    </source>
</evidence>
<dbReference type="HAMAP" id="MF_01302_B">
    <property type="entry name" value="Ribosomal_uS8_B"/>
    <property type="match status" value="1"/>
</dbReference>
<evidence type="ECO:0000256" key="9">
    <source>
        <dbReference type="RuleBase" id="RU003660"/>
    </source>
</evidence>
<protein>
    <recommendedName>
        <fullName evidence="6 8">Small ribosomal subunit protein uS8</fullName>
    </recommendedName>
</protein>
<evidence type="ECO:0000256" key="7">
    <source>
        <dbReference type="ARBA" id="ARBA00046740"/>
    </source>
</evidence>
<dbReference type="Gene3D" id="3.30.1370.30">
    <property type="match status" value="1"/>
</dbReference>
<dbReference type="InterPro" id="IPR035987">
    <property type="entry name" value="Ribosomal_uS8_sf"/>
</dbReference>
<dbReference type="GO" id="GO:0003735">
    <property type="term" value="F:structural constituent of ribosome"/>
    <property type="evidence" value="ECO:0007669"/>
    <property type="project" value="InterPro"/>
</dbReference>
<dbReference type="GO" id="GO:1990904">
    <property type="term" value="C:ribonucleoprotein complex"/>
    <property type="evidence" value="ECO:0007669"/>
    <property type="project" value="UniProtKB-KW"/>
</dbReference>
<dbReference type="GO" id="GO:0006412">
    <property type="term" value="P:translation"/>
    <property type="evidence" value="ECO:0007669"/>
    <property type="project" value="UniProtKB-UniRule"/>
</dbReference>
<dbReference type="STRING" id="1118202.SAMN05443429_101289"/>
<keyword evidence="4 8" id="KW-0689">Ribosomal protein</keyword>
<evidence type="ECO:0000256" key="4">
    <source>
        <dbReference type="ARBA" id="ARBA00022980"/>
    </source>
</evidence>
<evidence type="ECO:0000313" key="10">
    <source>
        <dbReference type="EMBL" id="SHI35815.1"/>
    </source>
</evidence>
<keyword evidence="3 8" id="KW-0694">RNA-binding</keyword>
<dbReference type="Gene3D" id="3.30.1490.10">
    <property type="match status" value="1"/>
</dbReference>
<evidence type="ECO:0000256" key="8">
    <source>
        <dbReference type="HAMAP-Rule" id="MF_01302"/>
    </source>
</evidence>
<dbReference type="Proteomes" id="UP000184335">
    <property type="component" value="Unassembled WGS sequence"/>
</dbReference>
<comment type="subunit">
    <text evidence="7 8">Part of the 30S ribosomal subunit. Contacts proteins S5 and S12.</text>
</comment>
<dbReference type="Pfam" id="PF00410">
    <property type="entry name" value="Ribosomal_S8"/>
    <property type="match status" value="1"/>
</dbReference>
<dbReference type="InterPro" id="IPR047863">
    <property type="entry name" value="Ribosomal_uS8_CS"/>
</dbReference>
<dbReference type="RefSeq" id="WP_073177607.1">
    <property type="nucleotide sequence ID" value="NZ_CP171011.1"/>
</dbReference>
<dbReference type="PANTHER" id="PTHR11758">
    <property type="entry name" value="40S RIBOSOMAL PROTEIN S15A"/>
    <property type="match status" value="1"/>
</dbReference>
<dbReference type="GO" id="GO:0005737">
    <property type="term" value="C:cytoplasm"/>
    <property type="evidence" value="ECO:0007669"/>
    <property type="project" value="UniProtKB-ARBA"/>
</dbReference>
<dbReference type="OrthoDB" id="9802617at2"/>
<evidence type="ECO:0000256" key="3">
    <source>
        <dbReference type="ARBA" id="ARBA00022884"/>
    </source>
</evidence>
<dbReference type="InterPro" id="IPR000630">
    <property type="entry name" value="Ribosomal_uS8"/>
</dbReference>
<comment type="similarity">
    <text evidence="1 8 9">Belongs to the universal ribosomal protein uS8 family.</text>
</comment>
<dbReference type="NCBIfam" id="NF001109">
    <property type="entry name" value="PRK00136.1"/>
    <property type="match status" value="1"/>
</dbReference>
<evidence type="ECO:0000256" key="6">
    <source>
        <dbReference type="ARBA" id="ARBA00035258"/>
    </source>
</evidence>
<dbReference type="FunFam" id="3.30.1490.10:FF:000001">
    <property type="entry name" value="30S ribosomal protein S8"/>
    <property type="match status" value="1"/>
</dbReference>
<dbReference type="SUPFAM" id="SSF56047">
    <property type="entry name" value="Ribosomal protein S8"/>
    <property type="match status" value="1"/>
</dbReference>
<accession>A0A1M6AH76</accession>
<sequence length="132" mass="14499">MLTDPISDFLTRVRNAQSAGHKVVEIPASKIKKEITKILFDQGYIANYKFEDNAVQGNIKIALKYDKKTGKPAIKSIQRASRPGLRYYAGADELPRVLNGLGIAVISTSKGVMTGKQAKNEHVGGEVICYVY</sequence>
<dbReference type="FunFam" id="3.30.1370.30:FF:000002">
    <property type="entry name" value="30S ribosomal protein S8"/>
    <property type="match status" value="1"/>
</dbReference>
<dbReference type="PROSITE" id="PS00053">
    <property type="entry name" value="RIBOSOMAL_S8"/>
    <property type="match status" value="1"/>
</dbReference>
<organism evidence="10 11">
    <name type="scientific">Cruoricaptor ignavus</name>
    <dbReference type="NCBI Taxonomy" id="1118202"/>
    <lineage>
        <taxon>Bacteria</taxon>
        <taxon>Pseudomonadati</taxon>
        <taxon>Bacteroidota</taxon>
        <taxon>Flavobacteriia</taxon>
        <taxon>Flavobacteriales</taxon>
        <taxon>Weeksellaceae</taxon>
        <taxon>Cruoricaptor</taxon>
    </lineage>
</organism>
<dbReference type="AlphaFoldDB" id="A0A1M6AH76"/>
<dbReference type="GO" id="GO:0005840">
    <property type="term" value="C:ribosome"/>
    <property type="evidence" value="ECO:0007669"/>
    <property type="project" value="UniProtKB-KW"/>
</dbReference>
<reference evidence="10 11" key="1">
    <citation type="submission" date="2016-11" db="EMBL/GenBank/DDBJ databases">
        <authorList>
            <person name="Jaros S."/>
            <person name="Januszkiewicz K."/>
            <person name="Wedrychowicz H."/>
        </authorList>
    </citation>
    <scope>NUCLEOTIDE SEQUENCE [LARGE SCALE GENOMIC DNA]</scope>
    <source>
        <strain evidence="10 11">DSM 25479</strain>
    </source>
</reference>
<comment type="function">
    <text evidence="8">One of the primary rRNA binding proteins, it binds directly to 16S rRNA central domain where it helps coordinate assembly of the platform of the 30S subunit.</text>
</comment>
<dbReference type="GO" id="GO:0019843">
    <property type="term" value="F:rRNA binding"/>
    <property type="evidence" value="ECO:0007669"/>
    <property type="project" value="UniProtKB-UniRule"/>
</dbReference>
<evidence type="ECO:0000256" key="5">
    <source>
        <dbReference type="ARBA" id="ARBA00023274"/>
    </source>
</evidence>
<gene>
    <name evidence="8" type="primary">rpsH</name>
    <name evidence="10" type="ORF">SAMN05443429_101289</name>
</gene>
<proteinExistence type="inferred from homology"/>
<evidence type="ECO:0000313" key="11">
    <source>
        <dbReference type="Proteomes" id="UP000184335"/>
    </source>
</evidence>
<keyword evidence="5 8" id="KW-0687">Ribonucleoprotein</keyword>
<keyword evidence="11" id="KW-1185">Reference proteome</keyword>
<name>A0A1M6AH76_9FLAO</name>
<evidence type="ECO:0000256" key="2">
    <source>
        <dbReference type="ARBA" id="ARBA00022730"/>
    </source>
</evidence>
<dbReference type="EMBL" id="FQYI01000001">
    <property type="protein sequence ID" value="SHI35815.1"/>
    <property type="molecule type" value="Genomic_DNA"/>
</dbReference>